<dbReference type="CDD" id="cd01561">
    <property type="entry name" value="CBS_like"/>
    <property type="match status" value="1"/>
</dbReference>
<keyword evidence="4" id="KW-0808">Transferase</keyword>
<protein>
    <submittedName>
        <fullName evidence="4">Cysteine synthase</fullName>
        <ecNumber evidence="4">2.5.1.47</ecNumber>
    </submittedName>
</protein>
<evidence type="ECO:0000256" key="2">
    <source>
        <dbReference type="ARBA" id="ARBA00022898"/>
    </source>
</evidence>
<dbReference type="InterPro" id="IPR036052">
    <property type="entry name" value="TrpB-like_PALP_sf"/>
</dbReference>
<proteinExistence type="predicted"/>
<organism evidence="4 5">
    <name type="scientific">Corynebacterium camporealensis</name>
    <dbReference type="NCBI Taxonomy" id="161896"/>
    <lineage>
        <taxon>Bacteria</taxon>
        <taxon>Bacillati</taxon>
        <taxon>Actinomycetota</taxon>
        <taxon>Actinomycetes</taxon>
        <taxon>Mycobacteriales</taxon>
        <taxon>Corynebacteriaceae</taxon>
        <taxon>Corynebacterium</taxon>
    </lineage>
</organism>
<evidence type="ECO:0000313" key="4">
    <source>
        <dbReference type="EMBL" id="AKE38308.1"/>
    </source>
</evidence>
<dbReference type="Pfam" id="PF00291">
    <property type="entry name" value="PALP"/>
    <property type="match status" value="1"/>
</dbReference>
<feature type="domain" description="Tryptophan synthase beta chain-like PALP" evidence="3">
    <location>
        <begin position="12"/>
        <end position="299"/>
    </location>
</feature>
<sequence length="336" mass="36271">MTTQRIFDRDNPPIGNTPLMRLDAINPRDDLSFYVKLEQFNLGGSAKDRTARALLEDAIANGDIESGSTLIESSSGNLGMALARLAPLHGMHFHCVVDPRVNESTVATMRAYGAEVEMLDHPDPETGDWLTARRSRVQELLDAIPNSHNLDQYSNQAAFQAHSEGTMTEILEQLGFAPSHLLVAMSTTGTLGGCVRKLDSVDAHTKTIGVDAEGSVLFGGTRGTRLLPGYGAGVVTDLSTQFEPDGIERVPDLDAVIAARRLARTEGLLPGASGGAVIAAFQRMAPELPEGAQVVAVLHDAGQPYLNTIYNDDWVTEHFPIDQDELHARLENPSHD</sequence>
<dbReference type="HOGENOM" id="CLU_021018_1_0_11"/>
<evidence type="ECO:0000256" key="1">
    <source>
        <dbReference type="ARBA" id="ARBA00001933"/>
    </source>
</evidence>
<dbReference type="GO" id="GO:0004124">
    <property type="term" value="F:cysteine synthase activity"/>
    <property type="evidence" value="ECO:0007669"/>
    <property type="project" value="UniProtKB-EC"/>
</dbReference>
<accession>A0A0F6QWV8</accession>
<keyword evidence="5" id="KW-1185">Reference proteome</keyword>
<keyword evidence="2" id="KW-0663">Pyridoxal phosphate</keyword>
<comment type="cofactor">
    <cofactor evidence="1">
        <name>pyridoxal 5'-phosphate</name>
        <dbReference type="ChEBI" id="CHEBI:597326"/>
    </cofactor>
</comment>
<dbReference type="InterPro" id="IPR001926">
    <property type="entry name" value="TrpB-like_PALP"/>
</dbReference>
<dbReference type="Gene3D" id="3.40.50.1100">
    <property type="match status" value="2"/>
</dbReference>
<dbReference type="OrthoDB" id="5176350at2"/>
<dbReference type="RefSeq" id="WP_046453178.1">
    <property type="nucleotide sequence ID" value="NZ_CP011311.1"/>
</dbReference>
<dbReference type="InterPro" id="IPR050214">
    <property type="entry name" value="Cys_Synth/Cystath_Beta-Synth"/>
</dbReference>
<dbReference type="EMBL" id="CP011311">
    <property type="protein sequence ID" value="AKE38308.1"/>
    <property type="molecule type" value="Genomic_DNA"/>
</dbReference>
<reference evidence="4 5" key="1">
    <citation type="journal article" date="2015" name="Genome Announc.">
        <title>Complete Genome Sequence of Corynebacterium camporealensis DSM 44610, Isolated from the Milk of a Manchega Sheep with Subclinical Mastitis.</title>
        <authorList>
            <person name="Ruckert C."/>
            <person name="Albersmeier A."/>
            <person name="Winkler A."/>
            <person name="Tauch A."/>
        </authorList>
    </citation>
    <scope>NUCLEOTIDE SEQUENCE [LARGE SCALE GENOMIC DNA]</scope>
    <source>
        <strain evidence="4 5">DSM 44610</strain>
    </source>
</reference>
<dbReference type="EC" id="2.5.1.47" evidence="4"/>
<dbReference type="AlphaFoldDB" id="A0A0F6QWV8"/>
<evidence type="ECO:0000259" key="3">
    <source>
        <dbReference type="Pfam" id="PF00291"/>
    </source>
</evidence>
<dbReference type="PATRIC" id="fig|161896.4.peg.320"/>
<dbReference type="KEGG" id="ccj:UL81_01635"/>
<dbReference type="Proteomes" id="UP000033566">
    <property type="component" value="Chromosome"/>
</dbReference>
<evidence type="ECO:0000313" key="5">
    <source>
        <dbReference type="Proteomes" id="UP000033566"/>
    </source>
</evidence>
<dbReference type="STRING" id="161896.UL81_01635"/>
<dbReference type="SUPFAM" id="SSF53686">
    <property type="entry name" value="Tryptophan synthase beta subunit-like PLP-dependent enzymes"/>
    <property type="match status" value="1"/>
</dbReference>
<dbReference type="PANTHER" id="PTHR10314">
    <property type="entry name" value="CYSTATHIONINE BETA-SYNTHASE"/>
    <property type="match status" value="1"/>
</dbReference>
<gene>
    <name evidence="4" type="ORF">UL81_01635</name>
</gene>
<name>A0A0F6QWV8_9CORY</name>